<dbReference type="VEuPathDB" id="FungiDB:VP01_1476g1"/>
<keyword evidence="2" id="KW-1185">Reference proteome</keyword>
<organism evidence="1 2">
    <name type="scientific">Puccinia sorghi</name>
    <dbReference type="NCBI Taxonomy" id="27349"/>
    <lineage>
        <taxon>Eukaryota</taxon>
        <taxon>Fungi</taxon>
        <taxon>Dikarya</taxon>
        <taxon>Basidiomycota</taxon>
        <taxon>Pucciniomycotina</taxon>
        <taxon>Pucciniomycetes</taxon>
        <taxon>Pucciniales</taxon>
        <taxon>Pucciniaceae</taxon>
        <taxon>Puccinia</taxon>
    </lineage>
</organism>
<accession>A0A0L6VJM5</accession>
<dbReference type="EMBL" id="LAVV01005297">
    <property type="protein sequence ID" value="KNZ60953.1"/>
    <property type="molecule type" value="Genomic_DNA"/>
</dbReference>
<evidence type="ECO:0000313" key="2">
    <source>
        <dbReference type="Proteomes" id="UP000037035"/>
    </source>
</evidence>
<comment type="caution">
    <text evidence="1">The sequence shown here is derived from an EMBL/GenBank/DDBJ whole genome shotgun (WGS) entry which is preliminary data.</text>
</comment>
<sequence length="343" mass="38868">MKRVLGVDKTGISDVWAHHSTRSSRRQPTPSCWSVTAKKPIQVSTELPPWQMSCTVPLTWKCFKRNESRVDMVIRGTTRRMTSCLTDMMQRMRRAGRERFPKLRRKQSSVGWMVAAPVPTAHATETKGRRVLYHEMKANELALSRSQLALWVATVAVVVLRKRLTLINILTGTRRRQPQSHHDGCNHERNLKQGNDELTTEYQKCNRKTTLLINFFFVGTARGQPHRWPAHAPAREWLGKLPDSIHSNNPVAPLNTGEHLRKEAQTDKPVDSPPVSRAGCLCAGQRKSFPTSWWRFPADSSDQSLQQLALLPGALGVPAFRGTLLDRLQTAAIIPIHESMMRI</sequence>
<reference evidence="1 2" key="1">
    <citation type="submission" date="2015-08" db="EMBL/GenBank/DDBJ databases">
        <title>Next Generation Sequencing and Analysis of the Genome of Puccinia sorghi L Schw, the Causal Agent of Maize Common Rust.</title>
        <authorList>
            <person name="Rochi L."/>
            <person name="Burguener G."/>
            <person name="Darino M."/>
            <person name="Turjanski A."/>
            <person name="Kreff E."/>
            <person name="Dieguez M.J."/>
            <person name="Sacco F."/>
        </authorList>
    </citation>
    <scope>NUCLEOTIDE SEQUENCE [LARGE SCALE GENOMIC DNA]</scope>
    <source>
        <strain evidence="1 2">RO10H11247</strain>
    </source>
</reference>
<gene>
    <name evidence="1" type="ORF">VP01_1476g1</name>
</gene>
<dbReference type="Proteomes" id="UP000037035">
    <property type="component" value="Unassembled WGS sequence"/>
</dbReference>
<dbReference type="AlphaFoldDB" id="A0A0L6VJM5"/>
<proteinExistence type="predicted"/>
<evidence type="ECO:0000313" key="1">
    <source>
        <dbReference type="EMBL" id="KNZ60953.1"/>
    </source>
</evidence>
<name>A0A0L6VJM5_9BASI</name>
<protein>
    <submittedName>
        <fullName evidence="1">Uncharacterized protein</fullName>
    </submittedName>
</protein>